<name>A0A0H2S5Y9_9AGAM</name>
<feature type="transmembrane region" description="Helical" evidence="7">
    <location>
        <begin position="141"/>
        <end position="161"/>
    </location>
</feature>
<feature type="transmembrane region" description="Helical" evidence="7">
    <location>
        <begin position="314"/>
        <end position="334"/>
    </location>
</feature>
<keyword evidence="5 7" id="KW-0472">Membrane</keyword>
<dbReference type="InParanoid" id="A0A0H2S5Y9"/>
<dbReference type="PANTHER" id="PTHR23501:SF191">
    <property type="entry name" value="VACUOLAR BASIC AMINO ACID TRANSPORTER 4"/>
    <property type="match status" value="1"/>
</dbReference>
<feature type="transmembrane region" description="Helical" evidence="7">
    <location>
        <begin position="273"/>
        <end position="293"/>
    </location>
</feature>
<feature type="transmembrane region" description="Helical" evidence="7">
    <location>
        <begin position="404"/>
        <end position="431"/>
    </location>
</feature>
<organism evidence="9 10">
    <name type="scientific">Schizopora paradoxa</name>
    <dbReference type="NCBI Taxonomy" id="27342"/>
    <lineage>
        <taxon>Eukaryota</taxon>
        <taxon>Fungi</taxon>
        <taxon>Dikarya</taxon>
        <taxon>Basidiomycota</taxon>
        <taxon>Agaricomycotina</taxon>
        <taxon>Agaricomycetes</taxon>
        <taxon>Hymenochaetales</taxon>
        <taxon>Schizoporaceae</taxon>
        <taxon>Schizopora</taxon>
    </lineage>
</organism>
<dbReference type="SUPFAM" id="SSF103473">
    <property type="entry name" value="MFS general substrate transporter"/>
    <property type="match status" value="1"/>
</dbReference>
<dbReference type="InterPro" id="IPR036259">
    <property type="entry name" value="MFS_trans_sf"/>
</dbReference>
<keyword evidence="4 7" id="KW-1133">Transmembrane helix</keyword>
<dbReference type="Pfam" id="PF07690">
    <property type="entry name" value="MFS_1"/>
    <property type="match status" value="1"/>
</dbReference>
<dbReference type="GO" id="GO:0000329">
    <property type="term" value="C:fungal-type vacuole membrane"/>
    <property type="evidence" value="ECO:0007669"/>
    <property type="project" value="TreeGrafter"/>
</dbReference>
<proteinExistence type="predicted"/>
<dbReference type="InterPro" id="IPR011701">
    <property type="entry name" value="MFS"/>
</dbReference>
<dbReference type="PANTHER" id="PTHR23501">
    <property type="entry name" value="MAJOR FACILITATOR SUPERFAMILY"/>
    <property type="match status" value="1"/>
</dbReference>
<dbReference type="AlphaFoldDB" id="A0A0H2S5Y9"/>
<reference evidence="9 10" key="1">
    <citation type="submission" date="2015-04" db="EMBL/GenBank/DDBJ databases">
        <title>Complete genome sequence of Schizopora paradoxa KUC8140, a cosmopolitan wood degrader in East Asia.</title>
        <authorList>
            <consortium name="DOE Joint Genome Institute"/>
            <person name="Min B."/>
            <person name="Park H."/>
            <person name="Jang Y."/>
            <person name="Kim J.-J."/>
            <person name="Kim K.H."/>
            <person name="Pangilinan J."/>
            <person name="Lipzen A."/>
            <person name="Riley R."/>
            <person name="Grigoriev I.V."/>
            <person name="Spatafora J.W."/>
            <person name="Choi I.-G."/>
        </authorList>
    </citation>
    <scope>NUCLEOTIDE SEQUENCE [LARGE SCALE GENOMIC DNA]</scope>
    <source>
        <strain evidence="9 10">KUC8140</strain>
    </source>
</reference>
<evidence type="ECO:0000313" key="9">
    <source>
        <dbReference type="EMBL" id="KLO19602.1"/>
    </source>
</evidence>
<dbReference type="Gene3D" id="1.20.1250.20">
    <property type="entry name" value="MFS general substrate transporter like domains"/>
    <property type="match status" value="1"/>
</dbReference>
<feature type="transmembrane region" description="Helical" evidence="7">
    <location>
        <begin position="379"/>
        <end position="398"/>
    </location>
</feature>
<keyword evidence="10" id="KW-1185">Reference proteome</keyword>
<evidence type="ECO:0000259" key="8">
    <source>
        <dbReference type="PROSITE" id="PS50850"/>
    </source>
</evidence>
<evidence type="ECO:0000256" key="6">
    <source>
        <dbReference type="SAM" id="MobiDB-lite"/>
    </source>
</evidence>
<dbReference type="STRING" id="27342.A0A0H2S5Y9"/>
<evidence type="ECO:0000256" key="7">
    <source>
        <dbReference type="SAM" id="Phobius"/>
    </source>
</evidence>
<feature type="region of interest" description="Disordered" evidence="6">
    <location>
        <begin position="541"/>
        <end position="657"/>
    </location>
</feature>
<feature type="transmembrane region" description="Helical" evidence="7">
    <location>
        <begin position="173"/>
        <end position="196"/>
    </location>
</feature>
<feature type="transmembrane region" description="Helical" evidence="7">
    <location>
        <begin position="202"/>
        <end position="222"/>
    </location>
</feature>
<dbReference type="InterPro" id="IPR020846">
    <property type="entry name" value="MFS_dom"/>
</dbReference>
<feature type="transmembrane region" description="Helical" evidence="7">
    <location>
        <begin position="49"/>
        <end position="73"/>
    </location>
</feature>
<dbReference type="Proteomes" id="UP000053477">
    <property type="component" value="Unassembled WGS sequence"/>
</dbReference>
<keyword evidence="3 7" id="KW-0812">Transmembrane</keyword>
<dbReference type="EMBL" id="KQ085885">
    <property type="protein sequence ID" value="KLO19602.1"/>
    <property type="molecule type" value="Genomic_DNA"/>
</dbReference>
<evidence type="ECO:0000256" key="1">
    <source>
        <dbReference type="ARBA" id="ARBA00004127"/>
    </source>
</evidence>
<dbReference type="Gene3D" id="1.20.1720.10">
    <property type="entry name" value="Multidrug resistance protein D"/>
    <property type="match status" value="1"/>
</dbReference>
<feature type="domain" description="Major facilitator superfamily (MFS) profile" evidence="8">
    <location>
        <begin position="51"/>
        <end position="539"/>
    </location>
</feature>
<evidence type="ECO:0000256" key="2">
    <source>
        <dbReference type="ARBA" id="ARBA00022448"/>
    </source>
</evidence>
<evidence type="ECO:0000256" key="3">
    <source>
        <dbReference type="ARBA" id="ARBA00022692"/>
    </source>
</evidence>
<comment type="subcellular location">
    <subcellularLocation>
        <location evidence="1">Endomembrane system</location>
        <topology evidence="1">Multi-pass membrane protein</topology>
    </subcellularLocation>
</comment>
<keyword evidence="2" id="KW-0813">Transport</keyword>
<feature type="transmembrane region" description="Helical" evidence="7">
    <location>
        <begin position="242"/>
        <end position="261"/>
    </location>
</feature>
<feature type="transmembrane region" description="Helical" evidence="7">
    <location>
        <begin position="512"/>
        <end position="531"/>
    </location>
</feature>
<evidence type="ECO:0000313" key="10">
    <source>
        <dbReference type="Proteomes" id="UP000053477"/>
    </source>
</evidence>
<dbReference type="GO" id="GO:0012505">
    <property type="term" value="C:endomembrane system"/>
    <property type="evidence" value="ECO:0007669"/>
    <property type="project" value="UniProtKB-SubCell"/>
</dbReference>
<dbReference type="GO" id="GO:0005886">
    <property type="term" value="C:plasma membrane"/>
    <property type="evidence" value="ECO:0007669"/>
    <property type="project" value="TreeGrafter"/>
</dbReference>
<dbReference type="OrthoDB" id="3437016at2759"/>
<accession>A0A0H2S5Y9</accession>
<evidence type="ECO:0000256" key="4">
    <source>
        <dbReference type="ARBA" id="ARBA00022989"/>
    </source>
</evidence>
<feature type="compositionally biased region" description="Acidic residues" evidence="6">
    <location>
        <begin position="573"/>
        <end position="592"/>
    </location>
</feature>
<sequence length="657" mass="71042">MTSLEASERDPLLAVPPAPTAPNVNGAIASKVPQKQRLGPLEISRSTRYGILAGIWVATFLSSLNTTLVATLLSSISSDFEKSNQASWLGTSYLLATCTFTPLYGRLSNVLGRRGANQTAVIFAGLGTLACGLSRNMETLIVARFLSGLGGGGIFTTCTIITSDMYSIRARGLTQGVANIFNGLGMGLGGPIGGYISDRFGWRWAFIIQLPLFVLSFMLTSANLNYVTPGKGKSAKEVLKRIDYGGTVTLLGAVLSFLTFLSNKFNEERAWDSAAVIVPLSLSAAFFVGFVLFELLIAPEPVLAPGLLREKIPVLIGIQNFLVANCNFAVMYFFPMWFETVALTSASKAGAHLLPNSISMSCGSLFAGWMMHRTGKYKMINLIFGIFPFVAAVSITLLREDSNWFQMWFSIIPLGFGNAVVLQTTLIALLAHIPHSVMAVGTGFGQLFRGVGQVGGVGIASAIFQSILDRELRKRIDEPGAAEKIHAIRHSSRLVASLPPHLQRAARDSYAIALRAVFIFAAAATLGAYLIRLPIPEKSLDEPAPIRRKSSSHSIIRRMSSEVVSPPANELPVVEEEEDDDEGEDSGSEVSDEVTSPSRFDGFSNPFDGNETRDRVHSTMPRPRLINTRRRRLSLYESSDGGMDLESDKIGGSARSL</sequence>
<gene>
    <name evidence="9" type="ORF">SCHPADRAFT_843043</name>
</gene>
<dbReference type="PROSITE" id="PS50850">
    <property type="entry name" value="MFS"/>
    <property type="match status" value="1"/>
</dbReference>
<evidence type="ECO:0000256" key="5">
    <source>
        <dbReference type="ARBA" id="ARBA00023136"/>
    </source>
</evidence>
<feature type="transmembrane region" description="Helical" evidence="7">
    <location>
        <begin position="85"/>
        <end position="104"/>
    </location>
</feature>
<dbReference type="GO" id="GO:0015174">
    <property type="term" value="F:basic amino acid transmembrane transporter activity"/>
    <property type="evidence" value="ECO:0007669"/>
    <property type="project" value="TreeGrafter"/>
</dbReference>
<protein>
    <submittedName>
        <fullName evidence="9">MFS general substrate transporter</fullName>
    </submittedName>
</protein>